<organism evidence="11 12">
    <name type="scientific">Acyrthosiphon pisum</name>
    <name type="common">Pea aphid</name>
    <dbReference type="NCBI Taxonomy" id="7029"/>
    <lineage>
        <taxon>Eukaryota</taxon>
        <taxon>Metazoa</taxon>
        <taxon>Ecdysozoa</taxon>
        <taxon>Arthropoda</taxon>
        <taxon>Hexapoda</taxon>
        <taxon>Insecta</taxon>
        <taxon>Pterygota</taxon>
        <taxon>Neoptera</taxon>
        <taxon>Paraneoptera</taxon>
        <taxon>Hemiptera</taxon>
        <taxon>Sternorrhyncha</taxon>
        <taxon>Aphidomorpha</taxon>
        <taxon>Aphidoidea</taxon>
        <taxon>Aphididae</taxon>
        <taxon>Macrosiphini</taxon>
        <taxon>Acyrthosiphon</taxon>
    </lineage>
</organism>
<name>A0A8R2D4W8_ACYPI</name>
<dbReference type="KEGG" id="api:100165722"/>
<proteinExistence type="inferred from homology"/>
<dbReference type="EnsemblMetazoa" id="XM_016806178.2">
    <property type="protein sequence ID" value="XP_016661667.1"/>
    <property type="gene ID" value="LOC100165722"/>
</dbReference>
<dbReference type="RefSeq" id="XP_016661668.1">
    <property type="nucleotide sequence ID" value="XM_016806179.1"/>
</dbReference>
<dbReference type="AlphaFoldDB" id="A0A8R2D4W8"/>
<dbReference type="OrthoDB" id="8194020at2759"/>
<evidence type="ECO:0000256" key="2">
    <source>
        <dbReference type="ARBA" id="ARBA00004481"/>
    </source>
</evidence>
<evidence type="ECO:0000256" key="1">
    <source>
        <dbReference type="ARBA" id="ARBA00004414"/>
    </source>
</evidence>
<reference evidence="12" key="1">
    <citation type="submission" date="2010-06" db="EMBL/GenBank/DDBJ databases">
        <authorList>
            <person name="Jiang H."/>
            <person name="Abraham K."/>
            <person name="Ali S."/>
            <person name="Alsbrooks S.L."/>
            <person name="Anim B.N."/>
            <person name="Anosike U.S."/>
            <person name="Attaway T."/>
            <person name="Bandaranaike D.P."/>
            <person name="Battles P.K."/>
            <person name="Bell S.N."/>
            <person name="Bell A.V."/>
            <person name="Beltran B."/>
            <person name="Bickham C."/>
            <person name="Bustamante Y."/>
            <person name="Caleb T."/>
            <person name="Canada A."/>
            <person name="Cardenas V."/>
            <person name="Carter K."/>
            <person name="Chacko J."/>
            <person name="Chandrabose M.N."/>
            <person name="Chavez D."/>
            <person name="Chavez A."/>
            <person name="Chen L."/>
            <person name="Chu H.-S."/>
            <person name="Claassen K.J."/>
            <person name="Cockrell R."/>
            <person name="Collins M."/>
            <person name="Cooper J.A."/>
            <person name="Cree A."/>
            <person name="Curry S.M."/>
            <person name="Da Y."/>
            <person name="Dao M.D."/>
            <person name="Das B."/>
            <person name="Davila M.-L."/>
            <person name="Davy-Carroll L."/>
            <person name="Denson S."/>
            <person name="Dinh H."/>
            <person name="Ebong V.E."/>
            <person name="Edwards J.R."/>
            <person name="Egan A."/>
            <person name="El-Daye J."/>
            <person name="Escobedo L."/>
            <person name="Fernandez S."/>
            <person name="Fernando P.R."/>
            <person name="Flagg N."/>
            <person name="Forbes L.D."/>
            <person name="Fowler R.G."/>
            <person name="Fu Q."/>
            <person name="Gabisi R.A."/>
            <person name="Ganer J."/>
            <person name="Garbino Pronczuk A."/>
            <person name="Garcia R.M."/>
            <person name="Garner T."/>
            <person name="Garrett T.E."/>
            <person name="Gonzalez D.A."/>
            <person name="Hamid H."/>
            <person name="Hawkins E.S."/>
            <person name="Hirani K."/>
            <person name="Hogues M.E."/>
            <person name="Hollins B."/>
            <person name="Hsiao C.-H."/>
            <person name="Jabil R."/>
            <person name="James M.L."/>
            <person name="Jhangiani S.N."/>
            <person name="Johnson B."/>
            <person name="Johnson Q."/>
            <person name="Joshi V."/>
            <person name="Kalu J.B."/>
            <person name="Kam C."/>
            <person name="Kashfia A."/>
            <person name="Keebler J."/>
            <person name="Kisamo H."/>
            <person name="Kovar C.L."/>
            <person name="Lago L.A."/>
            <person name="Lai C.-Y."/>
            <person name="Laidlaw J."/>
            <person name="Lara F."/>
            <person name="Le T.-K."/>
            <person name="Lee S.L."/>
            <person name="Legall F.H."/>
            <person name="Lemon S.J."/>
            <person name="Lewis L.R."/>
            <person name="Li B."/>
            <person name="Liu Y."/>
            <person name="Liu Y.-S."/>
            <person name="Lopez J."/>
            <person name="Lozado R.J."/>
            <person name="Lu J."/>
            <person name="Madu R.C."/>
            <person name="Maheshwari M."/>
            <person name="Maheshwari R."/>
            <person name="Malloy K."/>
            <person name="Martinez E."/>
            <person name="Mathew T."/>
            <person name="Mercado I.C."/>
            <person name="Mercado C."/>
            <person name="Meyer B."/>
            <person name="Montgomery K."/>
            <person name="Morgan M.B."/>
            <person name="Munidasa M."/>
            <person name="Nazareth L.V."/>
            <person name="Nelson J."/>
            <person name="Ng B.M."/>
            <person name="Nguyen N.B."/>
            <person name="Nguyen P.Q."/>
            <person name="Nguyen T."/>
            <person name="Obregon M."/>
            <person name="Okwuonu G.O."/>
            <person name="Onwere C.G."/>
            <person name="Orozco G."/>
            <person name="Parra A."/>
            <person name="Patel S."/>
            <person name="Patil S."/>
            <person name="Perez A."/>
            <person name="Perez Y."/>
            <person name="Pham C."/>
            <person name="Primus E.L."/>
            <person name="Pu L.-L."/>
            <person name="Puazo M."/>
            <person name="Qin X."/>
            <person name="Quiroz J.B."/>
            <person name="Reese J."/>
            <person name="Richards S."/>
            <person name="Rives C.M."/>
            <person name="Robberts R."/>
            <person name="Ruiz S.J."/>
            <person name="Ruiz M.J."/>
            <person name="Santibanez J."/>
            <person name="Schneider B.W."/>
            <person name="Sisson I."/>
            <person name="Smith M."/>
            <person name="Sodergren E."/>
            <person name="Song X.-Z."/>
            <person name="Song B.B."/>
            <person name="Summersgill H."/>
            <person name="Thelus R."/>
            <person name="Thornton R.D."/>
            <person name="Trejos Z.Y."/>
            <person name="Usmani K."/>
            <person name="Vattathil S."/>
            <person name="Villasana D."/>
            <person name="Walker D.L."/>
            <person name="Wang S."/>
            <person name="Wang K."/>
            <person name="White C.S."/>
            <person name="Williams A.C."/>
            <person name="Williamson J."/>
            <person name="Wilson K."/>
            <person name="Woghiren I.O."/>
            <person name="Woodworth J.R."/>
            <person name="Worley K.C."/>
            <person name="Wright R.A."/>
            <person name="Wu W."/>
            <person name="Young L."/>
            <person name="Zhang L."/>
            <person name="Zhang J."/>
            <person name="Zhu Y."/>
            <person name="Muzny D.M."/>
            <person name="Weinstock G."/>
            <person name="Gibbs R.A."/>
        </authorList>
    </citation>
    <scope>NUCLEOTIDE SEQUENCE [LARGE SCALE GENOMIC DNA]</scope>
    <source>
        <strain evidence="12">LSR1</strain>
    </source>
</reference>
<dbReference type="RefSeq" id="XP_016661666.1">
    <property type="nucleotide sequence ID" value="XM_016806177.1"/>
</dbReference>
<evidence type="ECO:0000256" key="4">
    <source>
        <dbReference type="ARBA" id="ARBA00005975"/>
    </source>
</evidence>
<dbReference type="RefSeq" id="XP_016661664.1">
    <property type="nucleotide sequence ID" value="XM_016806175.1"/>
</dbReference>
<comment type="subcellular location">
    <subcellularLocation>
        <location evidence="2">Endosome membrane</location>
        <topology evidence="2">Peripheral membrane protein</topology>
    </subcellularLocation>
    <subcellularLocation>
        <location evidence="1">Late endosome membrane</location>
    </subcellularLocation>
    <subcellularLocation>
        <location evidence="3">Lysosome membrane</location>
        <topology evidence="3">Peripheral membrane protein</topology>
        <orientation evidence="3">Cytoplasmic side</orientation>
    </subcellularLocation>
</comment>
<evidence type="ECO:0000259" key="10">
    <source>
        <dbReference type="PROSITE" id="PS51837"/>
    </source>
</evidence>
<evidence type="ECO:0000256" key="9">
    <source>
        <dbReference type="SAM" id="Phobius"/>
    </source>
</evidence>
<dbReference type="InterPro" id="IPR037519">
    <property type="entry name" value="LITAF_fam"/>
</dbReference>
<feature type="region of interest" description="Disordered" evidence="8">
    <location>
        <begin position="1"/>
        <end position="22"/>
    </location>
</feature>
<dbReference type="RefSeq" id="XP_016661665.1">
    <property type="nucleotide sequence ID" value="XM_016806176.1"/>
</dbReference>
<dbReference type="OMA" id="RTHVCAG"/>
<keyword evidence="6" id="KW-0862">Zinc</keyword>
<dbReference type="EnsemblMetazoa" id="XM_016806179.2">
    <property type="protein sequence ID" value="XP_016661668.1"/>
    <property type="gene ID" value="LOC100165722"/>
</dbReference>
<keyword evidence="5" id="KW-0479">Metal-binding</keyword>
<dbReference type="GeneID" id="100165722"/>
<comment type="similarity">
    <text evidence="4">Belongs to the CDIP1/LITAF family.</text>
</comment>
<dbReference type="RefSeq" id="XP_016661667.1">
    <property type="nucleotide sequence ID" value="XM_016806178.1"/>
</dbReference>
<reference evidence="11" key="2">
    <citation type="submission" date="2022-06" db="UniProtKB">
        <authorList>
            <consortium name="EnsemblMetazoa"/>
        </authorList>
    </citation>
    <scope>IDENTIFICATION</scope>
</reference>
<dbReference type="Pfam" id="PF10601">
    <property type="entry name" value="zf-LITAF-like"/>
    <property type="match status" value="1"/>
</dbReference>
<dbReference type="PANTHER" id="PTHR23292:SF14">
    <property type="entry name" value="FI16615P1-RELATED"/>
    <property type="match status" value="1"/>
</dbReference>
<dbReference type="GO" id="GO:0005765">
    <property type="term" value="C:lysosomal membrane"/>
    <property type="evidence" value="ECO:0007669"/>
    <property type="project" value="UniProtKB-SubCell"/>
</dbReference>
<accession>A0A8R2D4W8</accession>
<dbReference type="EnsemblMetazoa" id="XM_016806176.2">
    <property type="protein sequence ID" value="XP_016661665.1"/>
    <property type="gene ID" value="LOC100165722"/>
</dbReference>
<dbReference type="InterPro" id="IPR006629">
    <property type="entry name" value="LITAF"/>
</dbReference>
<evidence type="ECO:0000256" key="3">
    <source>
        <dbReference type="ARBA" id="ARBA00004630"/>
    </source>
</evidence>
<evidence type="ECO:0000313" key="12">
    <source>
        <dbReference type="Proteomes" id="UP000007819"/>
    </source>
</evidence>
<dbReference type="SMART" id="SM00714">
    <property type="entry name" value="LITAF"/>
    <property type="match status" value="1"/>
</dbReference>
<keyword evidence="9" id="KW-0812">Transmembrane</keyword>
<dbReference type="GO" id="GO:0031902">
    <property type="term" value="C:late endosome membrane"/>
    <property type="evidence" value="ECO:0007669"/>
    <property type="project" value="UniProtKB-SubCell"/>
</dbReference>
<feature type="transmembrane region" description="Helical" evidence="9">
    <location>
        <begin position="93"/>
        <end position="115"/>
    </location>
</feature>
<keyword evidence="12" id="KW-1185">Reference proteome</keyword>
<evidence type="ECO:0000256" key="8">
    <source>
        <dbReference type="SAM" id="MobiDB-lite"/>
    </source>
</evidence>
<dbReference type="PROSITE" id="PS51837">
    <property type="entry name" value="LITAF"/>
    <property type="match status" value="1"/>
</dbReference>
<evidence type="ECO:0000256" key="7">
    <source>
        <dbReference type="ARBA" id="ARBA00023136"/>
    </source>
</evidence>
<dbReference type="PANTHER" id="PTHR23292">
    <property type="entry name" value="LIPOPOLYSACCHARIDE-INDUCED TUMOR NECROSIS FACTOR-ALPHA FACTOR"/>
    <property type="match status" value="1"/>
</dbReference>
<evidence type="ECO:0000256" key="6">
    <source>
        <dbReference type="ARBA" id="ARBA00022833"/>
    </source>
</evidence>
<protein>
    <recommendedName>
        <fullName evidence="10">LITAF domain-containing protein</fullName>
    </recommendedName>
</protein>
<dbReference type="GO" id="GO:0008270">
    <property type="term" value="F:zinc ion binding"/>
    <property type="evidence" value="ECO:0007669"/>
    <property type="project" value="TreeGrafter"/>
</dbReference>
<feature type="domain" description="LITAF" evidence="10">
    <location>
        <begin position="53"/>
        <end position="138"/>
    </location>
</feature>
<keyword evidence="9" id="KW-1133">Transmembrane helix</keyword>
<evidence type="ECO:0000256" key="5">
    <source>
        <dbReference type="ARBA" id="ARBA00022723"/>
    </source>
</evidence>
<dbReference type="EnsemblMetazoa" id="XM_016806175.2">
    <property type="protein sequence ID" value="XP_016661664.1"/>
    <property type="gene ID" value="LOC100165722"/>
</dbReference>
<dbReference type="EnsemblMetazoa" id="XM_016806177.2">
    <property type="protein sequence ID" value="XP_016661666.1"/>
    <property type="gene ID" value="LOC100165722"/>
</dbReference>
<sequence length="138" mass="15282">MYPQVNKENNLPSAPPSYSDSMNAPKYEIYNQGDIGGHSYSTSTMEPPQPTRVFVVQGSPEILPPLGPRSVQLTCPTCKLLVMTRIEEESSSNAYLCCMLLFIVGCFVCSFLPLCMDNFKNSKHSCPNCNAFIGIYKP</sequence>
<keyword evidence="7 9" id="KW-0472">Membrane</keyword>
<dbReference type="Proteomes" id="UP000007819">
    <property type="component" value="Chromosome A2"/>
</dbReference>
<evidence type="ECO:0000313" key="11">
    <source>
        <dbReference type="EnsemblMetazoa" id="XP_016661666.1"/>
    </source>
</evidence>